<dbReference type="PROSITE" id="PS00109">
    <property type="entry name" value="PROTEIN_KINASE_TYR"/>
    <property type="match status" value="1"/>
</dbReference>
<comment type="caution">
    <text evidence="2">The sequence shown here is derived from an EMBL/GenBank/DDBJ whole genome shotgun (WGS) entry which is preliminary data.</text>
</comment>
<keyword evidence="2" id="KW-0418">Kinase</keyword>
<evidence type="ECO:0000259" key="1">
    <source>
        <dbReference type="PROSITE" id="PS50011"/>
    </source>
</evidence>
<organism evidence="2 3">
    <name type="scientific">Mycena pura</name>
    <dbReference type="NCBI Taxonomy" id="153505"/>
    <lineage>
        <taxon>Eukaryota</taxon>
        <taxon>Fungi</taxon>
        <taxon>Dikarya</taxon>
        <taxon>Basidiomycota</taxon>
        <taxon>Agaricomycotina</taxon>
        <taxon>Agaricomycetes</taxon>
        <taxon>Agaricomycetidae</taxon>
        <taxon>Agaricales</taxon>
        <taxon>Marasmiineae</taxon>
        <taxon>Mycenaceae</taxon>
        <taxon>Mycena</taxon>
    </lineage>
</organism>
<feature type="domain" description="Protein kinase" evidence="1">
    <location>
        <begin position="53"/>
        <end position="315"/>
    </location>
</feature>
<evidence type="ECO:0000313" key="2">
    <source>
        <dbReference type="EMBL" id="KAJ7207633.1"/>
    </source>
</evidence>
<dbReference type="PROSITE" id="PS50011">
    <property type="entry name" value="PROTEIN_KINASE_DOM"/>
    <property type="match status" value="1"/>
</dbReference>
<dbReference type="InterPro" id="IPR000719">
    <property type="entry name" value="Prot_kinase_dom"/>
</dbReference>
<accession>A0AAD6VI14</accession>
<dbReference type="PANTHER" id="PTHR44329">
    <property type="entry name" value="SERINE/THREONINE-PROTEIN KINASE TNNI3K-RELATED"/>
    <property type="match status" value="1"/>
</dbReference>
<dbReference type="Gene3D" id="1.10.510.10">
    <property type="entry name" value="Transferase(Phosphotransferase) domain 1"/>
    <property type="match status" value="1"/>
</dbReference>
<gene>
    <name evidence="2" type="ORF">GGX14DRAFT_635751</name>
</gene>
<keyword evidence="3" id="KW-1185">Reference proteome</keyword>
<reference evidence="2" key="1">
    <citation type="submission" date="2023-03" db="EMBL/GenBank/DDBJ databases">
        <title>Massive genome expansion in bonnet fungi (Mycena s.s.) driven by repeated elements and novel gene families across ecological guilds.</title>
        <authorList>
            <consortium name="Lawrence Berkeley National Laboratory"/>
            <person name="Harder C.B."/>
            <person name="Miyauchi S."/>
            <person name="Viragh M."/>
            <person name="Kuo A."/>
            <person name="Thoen E."/>
            <person name="Andreopoulos B."/>
            <person name="Lu D."/>
            <person name="Skrede I."/>
            <person name="Drula E."/>
            <person name="Henrissat B."/>
            <person name="Morin E."/>
            <person name="Kohler A."/>
            <person name="Barry K."/>
            <person name="LaButti K."/>
            <person name="Morin E."/>
            <person name="Salamov A."/>
            <person name="Lipzen A."/>
            <person name="Mereny Z."/>
            <person name="Hegedus B."/>
            <person name="Baldrian P."/>
            <person name="Stursova M."/>
            <person name="Weitz H."/>
            <person name="Taylor A."/>
            <person name="Grigoriev I.V."/>
            <person name="Nagy L.G."/>
            <person name="Martin F."/>
            <person name="Kauserud H."/>
        </authorList>
    </citation>
    <scope>NUCLEOTIDE SEQUENCE</scope>
    <source>
        <strain evidence="2">9144</strain>
    </source>
</reference>
<sequence>MDWAVRPCKLEKEYQGRCVISKIPRGPQLIHAGRATEVCDKLPSSLFISGVTGRHEHALFGGGFGDIYQASHAGKTVALKHIRAFHRDAEQHRFCREALVWQRLRHPFVLEFNASIDRESFPGSLCLVAPWMENGTALSYLKDHGKANVDKLLFEVAQGMQYLHSQNIVHGDLRGANILITHDWHACLADFGLARFSDATVATHTSHRAGSIRWMAPELIDPGLFKMQFLRTPASDVYAFGCMCLELYTGRPPFIGLSETAAMLQVIRGGRPDRPTQEEQAMTAALWQFVNECWEQTSASRPSSKDVVERLHPKVDLT</sequence>
<keyword evidence="2" id="KW-0808">Transferase</keyword>
<dbReference type="PRINTS" id="PR00109">
    <property type="entry name" value="TYRKINASE"/>
</dbReference>
<dbReference type="InterPro" id="IPR008266">
    <property type="entry name" value="Tyr_kinase_AS"/>
</dbReference>
<protein>
    <submittedName>
        <fullName evidence="2">Kinase-like domain-containing protein</fullName>
    </submittedName>
</protein>
<dbReference type="Pfam" id="PF07714">
    <property type="entry name" value="PK_Tyr_Ser-Thr"/>
    <property type="match status" value="1"/>
</dbReference>
<evidence type="ECO:0000313" key="3">
    <source>
        <dbReference type="Proteomes" id="UP001219525"/>
    </source>
</evidence>
<proteinExistence type="predicted"/>
<dbReference type="AlphaFoldDB" id="A0AAD6VI14"/>
<name>A0AAD6VI14_9AGAR</name>
<dbReference type="EMBL" id="JARJCW010000036">
    <property type="protein sequence ID" value="KAJ7207633.1"/>
    <property type="molecule type" value="Genomic_DNA"/>
</dbReference>
<dbReference type="InterPro" id="IPR051681">
    <property type="entry name" value="Ser/Thr_Kinases-Pseudokinases"/>
</dbReference>
<dbReference type="InterPro" id="IPR011009">
    <property type="entry name" value="Kinase-like_dom_sf"/>
</dbReference>
<dbReference type="GO" id="GO:0005524">
    <property type="term" value="F:ATP binding"/>
    <property type="evidence" value="ECO:0007669"/>
    <property type="project" value="InterPro"/>
</dbReference>
<dbReference type="Proteomes" id="UP001219525">
    <property type="component" value="Unassembled WGS sequence"/>
</dbReference>
<dbReference type="GO" id="GO:0004674">
    <property type="term" value="F:protein serine/threonine kinase activity"/>
    <property type="evidence" value="ECO:0007669"/>
    <property type="project" value="TreeGrafter"/>
</dbReference>
<dbReference type="InterPro" id="IPR001245">
    <property type="entry name" value="Ser-Thr/Tyr_kinase_cat_dom"/>
</dbReference>
<dbReference type="SUPFAM" id="SSF56112">
    <property type="entry name" value="Protein kinase-like (PK-like)"/>
    <property type="match status" value="1"/>
</dbReference>